<reference evidence="2 3" key="1">
    <citation type="submission" date="2020-10" db="EMBL/GenBank/DDBJ databases">
        <title>Pygocentrus nattereri (red-bellied piranha) genome, fPygNat1, primary haplotype.</title>
        <authorList>
            <person name="Myers G."/>
            <person name="Meyer A."/>
            <person name="Karagic N."/>
            <person name="Pippel M."/>
            <person name="Winkler S."/>
            <person name="Tracey A."/>
            <person name="Wood J."/>
            <person name="Formenti G."/>
            <person name="Howe K."/>
            <person name="Fedrigo O."/>
            <person name="Jarvis E.D."/>
        </authorList>
    </citation>
    <scope>NUCLEOTIDE SEQUENCE [LARGE SCALE GENOMIC DNA]</scope>
</reference>
<dbReference type="AlphaFoldDB" id="A0AAR2LSD0"/>
<reference evidence="2" key="3">
    <citation type="submission" date="2025-09" db="UniProtKB">
        <authorList>
            <consortium name="Ensembl"/>
        </authorList>
    </citation>
    <scope>IDENTIFICATION</scope>
</reference>
<dbReference type="Pfam" id="PF03372">
    <property type="entry name" value="Exo_endo_phos"/>
    <property type="match status" value="1"/>
</dbReference>
<dbReference type="InterPro" id="IPR000477">
    <property type="entry name" value="RT_dom"/>
</dbReference>
<dbReference type="PANTHER" id="PTHR47510">
    <property type="entry name" value="REVERSE TRANSCRIPTASE DOMAIN-CONTAINING PROTEIN"/>
    <property type="match status" value="1"/>
</dbReference>
<proteinExistence type="predicted"/>
<dbReference type="Proteomes" id="UP001501920">
    <property type="component" value="Chromosome 17"/>
</dbReference>
<dbReference type="GO" id="GO:0003824">
    <property type="term" value="F:catalytic activity"/>
    <property type="evidence" value="ECO:0007669"/>
    <property type="project" value="InterPro"/>
</dbReference>
<dbReference type="PANTHER" id="PTHR47510:SF3">
    <property type="entry name" value="ENDO_EXONUCLEASE_PHOSPHATASE DOMAIN-CONTAINING PROTEIN"/>
    <property type="match status" value="1"/>
</dbReference>
<protein>
    <recommendedName>
        <fullName evidence="1">Reverse transcriptase domain-containing protein</fullName>
    </recommendedName>
</protein>
<sequence>MNFLRTLNHAKLLWDPRSKPKGLMCGHLNIRSIISKSNQVEHLLTDSNLDLVGISETWLNKFSPTACLNIAGYNVFRKDRNEGRGGGLLIYVKETIKCSLIEWSHEMDIECIGLNVSLSPEMSFIVICLYRPPSSNSLFYEHLYSILKECDEKKELILMGDFNINWENKQDRKRLKEITDKFSLTQLVQGPTRVTKCSQTQIDLMFTNRQERITKSSNLLTGLSDHNFILVVRKLTKKRFKNIIKPKHYYQKIPKSEMHNLENALKQIDWLNILSCKDIDDNCDIFLSTINKVMSSFTRKVQSKPRQRETLPWLNDALLQQMKERDFALKRTLKTGLNNDRLIFTSLRNKVVRNIRKAKAEFFIKIIDNARGNGKMIWQNLNKLTGRNNDQRTKEYELKVNGTLIQDHDMIANTFNNFFINSIEQLTQSFSSKTIISTIIDDDIPIFRIMETTESAVLNIINSLRDSKAKDVYGLDTTFLKLHKGILASPIAKLINHSIRQGIFPSAWKSAVITPIFKAGDRTVVENYRPISILPAVSKVAEKWVVQQLTAHLNKSYTPLHSMQFGFRSNHSTETAICYFLEGVKSKLDKGGVIGAVFLDLKRAFDTVNHKVLLSKLSCFNFSIDSVKWMNSYISNRKQRVRIGKTQSTYLSCNTGVPQGSVLGPILFSLYINDLPSVCSSVNIQMYADDTVLYVHAKNKQQAASELTAAMVLISDWLSNSCLYLNINKTVCMFFSQKLTEMIQADVLVRGEKLKLVSDTKYLGIILDSNLSFKNQVKKVINTVKLNLANFRHIRPYLTTEAAKLFMHAMIVSHITYCFTSWSQTSLSILKPIESLYKQALKILDRKPNSYHHCHIVQKYNLLSFDSFKHLLDACLMFKILYGLAPPPLRQFIKQKDSRGSMVTRAFTRGDCIVQYRRSKFGQTVFSIRASQYWNSLPTELRTCTNYLIFKYKLKTWLKANQICNHR</sequence>
<evidence type="ECO:0000313" key="3">
    <source>
        <dbReference type="Proteomes" id="UP001501920"/>
    </source>
</evidence>
<dbReference type="InterPro" id="IPR036691">
    <property type="entry name" value="Endo/exonu/phosph_ase_sf"/>
</dbReference>
<dbReference type="SUPFAM" id="SSF56672">
    <property type="entry name" value="DNA/RNA polymerases"/>
    <property type="match status" value="1"/>
</dbReference>
<dbReference type="Pfam" id="PF00078">
    <property type="entry name" value="RVT_1"/>
    <property type="match status" value="1"/>
</dbReference>
<evidence type="ECO:0000313" key="2">
    <source>
        <dbReference type="Ensembl" id="ENSPNAP00000079498.1"/>
    </source>
</evidence>
<keyword evidence="3" id="KW-1185">Reference proteome</keyword>
<dbReference type="SUPFAM" id="SSF56219">
    <property type="entry name" value="DNase I-like"/>
    <property type="match status" value="1"/>
</dbReference>
<reference evidence="2" key="2">
    <citation type="submission" date="2025-08" db="UniProtKB">
        <authorList>
            <consortium name="Ensembl"/>
        </authorList>
    </citation>
    <scope>IDENTIFICATION</scope>
</reference>
<feature type="domain" description="Reverse transcriptase" evidence="1">
    <location>
        <begin position="497"/>
        <end position="767"/>
    </location>
</feature>
<dbReference type="InterPro" id="IPR005135">
    <property type="entry name" value="Endo/exonuclease/phosphatase"/>
</dbReference>
<organism evidence="2 3">
    <name type="scientific">Pygocentrus nattereri</name>
    <name type="common">Red-bellied piranha</name>
    <dbReference type="NCBI Taxonomy" id="42514"/>
    <lineage>
        <taxon>Eukaryota</taxon>
        <taxon>Metazoa</taxon>
        <taxon>Chordata</taxon>
        <taxon>Craniata</taxon>
        <taxon>Vertebrata</taxon>
        <taxon>Euteleostomi</taxon>
        <taxon>Actinopterygii</taxon>
        <taxon>Neopterygii</taxon>
        <taxon>Teleostei</taxon>
        <taxon>Ostariophysi</taxon>
        <taxon>Characiformes</taxon>
        <taxon>Characoidei</taxon>
        <taxon>Pygocentrus</taxon>
    </lineage>
</organism>
<dbReference type="InterPro" id="IPR043502">
    <property type="entry name" value="DNA/RNA_pol_sf"/>
</dbReference>
<dbReference type="Ensembl" id="ENSPNAT00000069956.1">
    <property type="protein sequence ID" value="ENSPNAP00000079498.1"/>
    <property type="gene ID" value="ENSPNAG00000034746.1"/>
</dbReference>
<dbReference type="GeneTree" id="ENSGT01120000271879"/>
<accession>A0AAR2LSD0</accession>
<dbReference type="Gene3D" id="3.60.10.10">
    <property type="entry name" value="Endonuclease/exonuclease/phosphatase"/>
    <property type="match status" value="1"/>
</dbReference>
<evidence type="ECO:0000259" key="1">
    <source>
        <dbReference type="PROSITE" id="PS50878"/>
    </source>
</evidence>
<dbReference type="CDD" id="cd01650">
    <property type="entry name" value="RT_nLTR_like"/>
    <property type="match status" value="1"/>
</dbReference>
<name>A0AAR2LSD0_PYGNA</name>
<dbReference type="PROSITE" id="PS50878">
    <property type="entry name" value="RT_POL"/>
    <property type="match status" value="1"/>
</dbReference>